<proteinExistence type="inferred from homology"/>
<evidence type="ECO:0000256" key="2">
    <source>
        <dbReference type="ARBA" id="ARBA00008927"/>
    </source>
</evidence>
<comment type="caution">
    <text evidence="16">The sequence shown here is derived from an EMBL/GenBank/DDBJ whole genome shotgun (WGS) entry which is preliminary data.</text>
</comment>
<dbReference type="Pfam" id="PF00749">
    <property type="entry name" value="tRNA-synt_1c"/>
    <property type="match status" value="1"/>
</dbReference>
<keyword evidence="9 12" id="KW-0030">Aminoacyl-tRNA synthetase</keyword>
<dbReference type="InterPro" id="IPR011035">
    <property type="entry name" value="Ribosomal_bL25/Gln-tRNA_synth"/>
</dbReference>
<evidence type="ECO:0000256" key="1">
    <source>
        <dbReference type="ARBA" id="ARBA00004496"/>
    </source>
</evidence>
<dbReference type="InterPro" id="IPR049437">
    <property type="entry name" value="tRNA-synt_1c_C2"/>
</dbReference>
<dbReference type="GO" id="GO:0010494">
    <property type="term" value="C:cytoplasmic stress granule"/>
    <property type="evidence" value="ECO:0007669"/>
    <property type="project" value="EnsemblFungi"/>
</dbReference>
<evidence type="ECO:0000256" key="9">
    <source>
        <dbReference type="ARBA" id="ARBA00023146"/>
    </source>
</evidence>
<dbReference type="GO" id="GO:1990825">
    <property type="term" value="F:sequence-specific mRNA binding"/>
    <property type="evidence" value="ECO:0007669"/>
    <property type="project" value="EnsemblFungi"/>
</dbReference>
<keyword evidence="6 12" id="KW-0547">Nucleotide-binding</keyword>
<dbReference type="InterPro" id="IPR020056">
    <property type="entry name" value="Rbsml_bL25/Gln-tRNA_synth_N"/>
</dbReference>
<evidence type="ECO:0000256" key="8">
    <source>
        <dbReference type="ARBA" id="ARBA00022917"/>
    </source>
</evidence>
<dbReference type="GO" id="GO:0017102">
    <property type="term" value="C:methionyl glutamyl tRNA synthetase complex"/>
    <property type="evidence" value="ECO:0007669"/>
    <property type="project" value="EnsemblFungi"/>
</dbReference>
<dbReference type="STRING" id="1354746.A0A0B2UM14"/>
<dbReference type="InterPro" id="IPR001412">
    <property type="entry name" value="aa-tRNA-synth_I_CS"/>
</dbReference>
<evidence type="ECO:0000256" key="11">
    <source>
        <dbReference type="ARBA" id="ARBA00048351"/>
    </source>
</evidence>
<organism evidence="16 17">
    <name type="scientific">Ordospora colligata OC4</name>
    <dbReference type="NCBI Taxonomy" id="1354746"/>
    <lineage>
        <taxon>Eukaryota</taxon>
        <taxon>Fungi</taxon>
        <taxon>Fungi incertae sedis</taxon>
        <taxon>Microsporidia</taxon>
        <taxon>Ordosporidae</taxon>
        <taxon>Ordospora</taxon>
    </lineage>
</organism>
<evidence type="ECO:0000259" key="14">
    <source>
        <dbReference type="Pfam" id="PF03950"/>
    </source>
</evidence>
<dbReference type="Proteomes" id="UP000031056">
    <property type="component" value="Unassembled WGS sequence"/>
</dbReference>
<dbReference type="InterPro" id="IPR004526">
    <property type="entry name" value="Glu-tRNA-synth_arc/euk"/>
</dbReference>
<feature type="domain" description="Glutamyl/glutaminyl-tRNA synthetase class Ib catalytic" evidence="13">
    <location>
        <begin position="149"/>
        <end position="448"/>
    </location>
</feature>
<dbReference type="GO" id="GO:0005829">
    <property type="term" value="C:cytosol"/>
    <property type="evidence" value="ECO:0007669"/>
    <property type="project" value="TreeGrafter"/>
</dbReference>
<dbReference type="InParanoid" id="A0A0B2UM14"/>
<evidence type="ECO:0000256" key="4">
    <source>
        <dbReference type="ARBA" id="ARBA00022490"/>
    </source>
</evidence>
<dbReference type="FunCoup" id="A0A0B2UM14">
    <property type="interactions" value="73"/>
</dbReference>
<gene>
    <name evidence="16" type="ORF">M896_021170</name>
</gene>
<evidence type="ECO:0000256" key="7">
    <source>
        <dbReference type="ARBA" id="ARBA00022840"/>
    </source>
</evidence>
<dbReference type="Pfam" id="PF20974">
    <property type="entry name" value="tRNA-synt_1c_C2"/>
    <property type="match status" value="1"/>
</dbReference>
<dbReference type="SUPFAM" id="SSF52374">
    <property type="entry name" value="Nucleotidylyl transferase"/>
    <property type="match status" value="1"/>
</dbReference>
<dbReference type="HAMAP" id="MF_02076">
    <property type="entry name" value="Glu_tRNA_synth_type2"/>
    <property type="match status" value="1"/>
</dbReference>
<dbReference type="NCBIfam" id="TIGR00463">
    <property type="entry name" value="gltX_arch"/>
    <property type="match status" value="1"/>
</dbReference>
<evidence type="ECO:0000256" key="6">
    <source>
        <dbReference type="ARBA" id="ARBA00022741"/>
    </source>
</evidence>
<protein>
    <recommendedName>
        <fullName evidence="3">glutamate--tRNA ligase</fullName>
        <ecNumber evidence="3">6.1.1.17</ecNumber>
    </recommendedName>
    <alternativeName>
        <fullName evidence="10">Glutamyl-tRNA synthetase</fullName>
    </alternativeName>
</protein>
<evidence type="ECO:0000256" key="3">
    <source>
        <dbReference type="ARBA" id="ARBA00012835"/>
    </source>
</evidence>
<comment type="subcellular location">
    <subcellularLocation>
        <location evidence="1">Cytoplasm</location>
    </subcellularLocation>
</comment>
<dbReference type="EC" id="6.1.1.17" evidence="3"/>
<dbReference type="VEuPathDB" id="MicrosporidiaDB:M896_021170"/>
<evidence type="ECO:0000256" key="12">
    <source>
        <dbReference type="RuleBase" id="RU363037"/>
    </source>
</evidence>
<evidence type="ECO:0000259" key="15">
    <source>
        <dbReference type="Pfam" id="PF20974"/>
    </source>
</evidence>
<dbReference type="FunFam" id="3.40.50.620:FF:000037">
    <property type="entry name" value="Glutamine--tRNA ligase cytoplasmic"/>
    <property type="match status" value="1"/>
</dbReference>
<evidence type="ECO:0000256" key="5">
    <source>
        <dbReference type="ARBA" id="ARBA00022598"/>
    </source>
</evidence>
<dbReference type="SUPFAM" id="SSF50715">
    <property type="entry name" value="Ribosomal protein L25-like"/>
    <property type="match status" value="1"/>
</dbReference>
<feature type="domain" description="Glutamyl/glutaminyl-tRNA synthetase class Ib anti-codon binding" evidence="14">
    <location>
        <begin position="453"/>
        <end position="540"/>
    </location>
</feature>
<evidence type="ECO:0000313" key="16">
    <source>
        <dbReference type="EMBL" id="KHN70279.1"/>
    </source>
</evidence>
<dbReference type="OrthoDB" id="10250478at2759"/>
<keyword evidence="5 12" id="KW-0436">Ligase</keyword>
<dbReference type="GO" id="GO:0005524">
    <property type="term" value="F:ATP binding"/>
    <property type="evidence" value="ECO:0007669"/>
    <property type="project" value="UniProtKB-KW"/>
</dbReference>
<comment type="similarity">
    <text evidence="2">Belongs to the class-I aminoacyl-tRNA synthetase family. Glutamate--tRNA ligase type 2 subfamily.</text>
</comment>
<dbReference type="InterPro" id="IPR000924">
    <property type="entry name" value="Glu/Gln-tRNA-synth"/>
</dbReference>
<reference evidence="16 17" key="1">
    <citation type="journal article" date="2014" name="MBio">
        <title>The Ordospora colligata genome; evolution of extreme reduction in microsporidia and host-to-parasite horizontal gene transfer.</title>
        <authorList>
            <person name="Pombert J.-F."/>
            <person name="Haag K.L."/>
            <person name="Beidas S."/>
            <person name="Ebert D."/>
            <person name="Keeling P.J."/>
        </authorList>
    </citation>
    <scope>NUCLEOTIDE SEQUENCE [LARGE SCALE GENOMIC DNA]</scope>
    <source>
        <strain evidence="16 17">OC4</strain>
    </source>
</reference>
<dbReference type="GO" id="GO:0004818">
    <property type="term" value="F:glutamate-tRNA ligase activity"/>
    <property type="evidence" value="ECO:0007669"/>
    <property type="project" value="UniProtKB-EC"/>
</dbReference>
<comment type="catalytic activity">
    <reaction evidence="11">
        <text>tRNA(Glu) + L-glutamate + ATP = L-glutamyl-tRNA(Glu) + AMP + diphosphate</text>
        <dbReference type="Rhea" id="RHEA:23540"/>
        <dbReference type="Rhea" id="RHEA-COMP:9663"/>
        <dbReference type="Rhea" id="RHEA-COMP:9680"/>
        <dbReference type="ChEBI" id="CHEBI:29985"/>
        <dbReference type="ChEBI" id="CHEBI:30616"/>
        <dbReference type="ChEBI" id="CHEBI:33019"/>
        <dbReference type="ChEBI" id="CHEBI:78442"/>
        <dbReference type="ChEBI" id="CHEBI:78520"/>
        <dbReference type="ChEBI" id="CHEBI:456215"/>
        <dbReference type="EC" id="6.1.1.17"/>
    </reaction>
</comment>
<sequence>MEKRELKEELINFILNKKYGIDAFDPPVYANALNSIPKEHVPSGLISVLDTYALSISIEEGIKFLECLDPFVKRIESDKLKDIIFGMININQVMNKAIKDKNKMQNFINVCELYAEQFKTNKNLLKDFNMAFKGDQGNLEIDASSVKAVTRFPPEPNGRLHIGHARAVLLNWYFANKDGGRLIVRFDDTNPEKEREEFEEGILKDIGMLGITEYTVSHTSDYFDRIIEYGFFMIEEGKAYADNTPQEQMRKERGEGIESQCRNTSIEVNRKVFEEMIAGNAGGYCIRAKVDMSNVNKAMRDPVIFRVCHSEHYRTGLRYKVYPTYDFSCPIVDSLEGVTLSLRANEYRDRNAQYYWFIENLKLENKPKIHDFSRLSFENTVLSKRSLKYYVENKFVSGWDDPRLATISGIRRLGMSMEALREYILMQGMSQKSSIISWDKIWAINKKKADPVAPRYLCVRHKDVIEVEVEGTDDYSMHIPLHKKNTELGMKEVFYSKSILLLQEDGQVLEKEEEFTLMNWGNAIVKSKTIQDGVIKKMVIQLHLEGDFKTTKNKISWISKKGSMIAEFVEYGSLMNEVESEDLAERFNKDSMKRDYWYVESAAMHVKHGEVVQFERIGFYYCDALFVFNMMPFTKQKRSEC</sequence>
<dbReference type="Gene3D" id="3.40.50.620">
    <property type="entry name" value="HUPs"/>
    <property type="match status" value="1"/>
</dbReference>
<dbReference type="InterPro" id="IPR020058">
    <property type="entry name" value="Glu/Gln-tRNA-synth_Ib_cat-dom"/>
</dbReference>
<dbReference type="InterPro" id="IPR014729">
    <property type="entry name" value="Rossmann-like_a/b/a_fold"/>
</dbReference>
<evidence type="ECO:0000313" key="17">
    <source>
        <dbReference type="Proteomes" id="UP000031056"/>
    </source>
</evidence>
<dbReference type="GO" id="GO:0006424">
    <property type="term" value="P:glutamyl-tRNA aminoacylation"/>
    <property type="evidence" value="ECO:0007669"/>
    <property type="project" value="EnsemblFungi"/>
</dbReference>
<dbReference type="GeneID" id="26261212"/>
<keyword evidence="17" id="KW-1185">Reference proteome</keyword>
<feature type="domain" description="tRNA synthetases class I (E and Q) anti-codon binding" evidence="15">
    <location>
        <begin position="554"/>
        <end position="623"/>
    </location>
</feature>
<dbReference type="Gene3D" id="2.40.240.10">
    <property type="entry name" value="Ribosomal Protein L25, Chain P"/>
    <property type="match status" value="2"/>
</dbReference>
<dbReference type="PROSITE" id="PS00178">
    <property type="entry name" value="AA_TRNA_LIGASE_I"/>
    <property type="match status" value="1"/>
</dbReference>
<evidence type="ECO:0000256" key="10">
    <source>
        <dbReference type="ARBA" id="ARBA00030865"/>
    </source>
</evidence>
<dbReference type="EMBL" id="JOKQ01000002">
    <property type="protein sequence ID" value="KHN70279.1"/>
    <property type="molecule type" value="Genomic_DNA"/>
</dbReference>
<dbReference type="PRINTS" id="PR00987">
    <property type="entry name" value="TRNASYNTHGLU"/>
</dbReference>
<dbReference type="InterPro" id="IPR050132">
    <property type="entry name" value="Gln/Glu-tRNA_Ligase"/>
</dbReference>
<keyword evidence="8 12" id="KW-0648">Protein biosynthesis</keyword>
<evidence type="ECO:0000259" key="13">
    <source>
        <dbReference type="Pfam" id="PF00749"/>
    </source>
</evidence>
<keyword evidence="7 12" id="KW-0067">ATP-binding</keyword>
<accession>A0A0B2UM14</accession>
<dbReference type="GO" id="GO:0005739">
    <property type="term" value="C:mitochondrion"/>
    <property type="evidence" value="ECO:0007669"/>
    <property type="project" value="EnsemblFungi"/>
</dbReference>
<dbReference type="PANTHER" id="PTHR43097:SF5">
    <property type="entry name" value="GLUTAMATE--TRNA LIGASE"/>
    <property type="match status" value="1"/>
</dbReference>
<dbReference type="PANTHER" id="PTHR43097">
    <property type="entry name" value="GLUTAMINE-TRNA LIGASE"/>
    <property type="match status" value="1"/>
</dbReference>
<name>A0A0B2UM14_9MICR</name>
<dbReference type="FunFam" id="3.90.800.10:FF:000001">
    <property type="entry name" value="Glutamine--tRNA ligase"/>
    <property type="match status" value="1"/>
</dbReference>
<dbReference type="HOGENOM" id="CLU_001882_1_2_1"/>
<dbReference type="InterPro" id="IPR020059">
    <property type="entry name" value="Glu/Gln-tRNA-synth_Ib_codon-bd"/>
</dbReference>
<dbReference type="Pfam" id="PF03950">
    <property type="entry name" value="tRNA-synt_1c_C"/>
    <property type="match status" value="1"/>
</dbReference>
<dbReference type="RefSeq" id="XP_014564321.1">
    <property type="nucleotide sequence ID" value="XM_014708835.1"/>
</dbReference>
<dbReference type="AlphaFoldDB" id="A0A0B2UM14"/>
<keyword evidence="4" id="KW-0963">Cytoplasm</keyword>